<sequence>MPSKVSLLLAIWLAGGSAAAPTGMNKALHIMQDQFFTVLHQLCFSKSCLSGVAKFDLSSFTCSCPDPHVTAPCGGLQCANDQEPFFSVLSNSCYCGTMEDWHKKEDEVYTTLIEAEQQGIYGLQRRQIPPDPVPTFIPPPKQDITPELIQQALSAQPQNTAMVSSMVPYFHDGVIRVYLQLDGPVAYTLVVNASTSLPCGAIGLVDPQPNLGLVPLVVNQGQGQPQTVVADCECIAVNMYQPHIVTYWIQKLSDGSIYSVVGNNVVIDIDKMNTTQSTALTLTALSPGAMRRSVAANVEYVQPTKRQIWRVNCNYACPFYHMRMVRSTDGTCACLFNGADETFVTRRPDAIPDLIARDFIQPDLMNAKMTAEACVAMTCFNNGGDPRPALFNPFHQTCWCIAQPYIESSPDAWAPSP</sequence>
<evidence type="ECO:0000256" key="1">
    <source>
        <dbReference type="SAM" id="SignalP"/>
    </source>
</evidence>
<dbReference type="AlphaFoldDB" id="A0A0D2EI60"/>
<evidence type="ECO:0000313" key="3">
    <source>
        <dbReference type="Proteomes" id="UP000054266"/>
    </source>
</evidence>
<feature type="signal peptide" evidence="1">
    <location>
        <begin position="1"/>
        <end position="19"/>
    </location>
</feature>
<keyword evidence="1" id="KW-0732">Signal</keyword>
<organism evidence="2 3">
    <name type="scientific">Phialophora macrospora</name>
    <dbReference type="NCBI Taxonomy" id="1851006"/>
    <lineage>
        <taxon>Eukaryota</taxon>
        <taxon>Fungi</taxon>
        <taxon>Dikarya</taxon>
        <taxon>Ascomycota</taxon>
        <taxon>Pezizomycotina</taxon>
        <taxon>Eurotiomycetes</taxon>
        <taxon>Chaetothyriomycetidae</taxon>
        <taxon>Chaetothyriales</taxon>
        <taxon>Herpotrichiellaceae</taxon>
        <taxon>Phialophora</taxon>
    </lineage>
</organism>
<dbReference type="Proteomes" id="UP000054266">
    <property type="component" value="Unassembled WGS sequence"/>
</dbReference>
<feature type="chain" id="PRO_5002256738" description="Extracellular membrane protein CFEM domain-containing protein" evidence="1">
    <location>
        <begin position="20"/>
        <end position="417"/>
    </location>
</feature>
<accession>A0A0D2EI60</accession>
<reference evidence="2 3" key="1">
    <citation type="submission" date="2015-01" db="EMBL/GenBank/DDBJ databases">
        <title>The Genome Sequence of Capronia semiimmersa CBS27337.</title>
        <authorList>
            <consortium name="The Broad Institute Genomics Platform"/>
            <person name="Cuomo C."/>
            <person name="de Hoog S."/>
            <person name="Gorbushina A."/>
            <person name="Stielow B."/>
            <person name="Teixiera M."/>
            <person name="Abouelleil A."/>
            <person name="Chapman S.B."/>
            <person name="Priest M."/>
            <person name="Young S.K."/>
            <person name="Wortman J."/>
            <person name="Nusbaum C."/>
            <person name="Birren B."/>
        </authorList>
    </citation>
    <scope>NUCLEOTIDE SEQUENCE [LARGE SCALE GENOMIC DNA]</scope>
    <source>
        <strain evidence="2 3">CBS 27337</strain>
    </source>
</reference>
<keyword evidence="3" id="KW-1185">Reference proteome</keyword>
<name>A0A0D2EI60_9EURO</name>
<gene>
    <name evidence="2" type="ORF">PV04_02074</name>
</gene>
<evidence type="ECO:0008006" key="4">
    <source>
        <dbReference type="Google" id="ProtNLM"/>
    </source>
</evidence>
<dbReference type="EMBL" id="KN846956">
    <property type="protein sequence ID" value="KIW74002.1"/>
    <property type="molecule type" value="Genomic_DNA"/>
</dbReference>
<dbReference type="HOGENOM" id="CLU_040824_0_0_1"/>
<proteinExistence type="predicted"/>
<protein>
    <recommendedName>
        <fullName evidence="4">Extracellular membrane protein CFEM domain-containing protein</fullName>
    </recommendedName>
</protein>
<evidence type="ECO:0000313" key="2">
    <source>
        <dbReference type="EMBL" id="KIW74002.1"/>
    </source>
</evidence>